<evidence type="ECO:0000313" key="12">
    <source>
        <dbReference type="Proteomes" id="UP000008229"/>
    </source>
</evidence>
<proteinExistence type="inferred from homology"/>
<dbReference type="FunFam" id="3.90.170.10:FF:000001">
    <property type="entry name" value="Adenylosuccinate synthetase"/>
    <property type="match status" value="1"/>
</dbReference>
<dbReference type="HAMAP" id="MF_00011">
    <property type="entry name" value="Adenylosucc_synth"/>
    <property type="match status" value="1"/>
</dbReference>
<dbReference type="Gene3D" id="1.10.300.10">
    <property type="entry name" value="Adenylosuccinate Synthetase, subunit A, domain 2"/>
    <property type="match status" value="1"/>
</dbReference>
<dbReference type="STRING" id="469383.Cwoe_5915"/>
<dbReference type="GO" id="GO:0005737">
    <property type="term" value="C:cytoplasm"/>
    <property type="evidence" value="ECO:0007669"/>
    <property type="project" value="UniProtKB-SubCell"/>
</dbReference>
<dbReference type="HOGENOM" id="CLU_029848_0_0_11"/>
<dbReference type="Gene3D" id="3.90.170.10">
    <property type="entry name" value="Adenylosuccinate Synthetase, subunit A, domain 3"/>
    <property type="match status" value="1"/>
</dbReference>
<dbReference type="PROSITE" id="PS01266">
    <property type="entry name" value="ADENYLOSUCCIN_SYN_1"/>
    <property type="match status" value="1"/>
</dbReference>
<evidence type="ECO:0000256" key="1">
    <source>
        <dbReference type="ARBA" id="ARBA00011738"/>
    </source>
</evidence>
<dbReference type="InterPro" id="IPR027417">
    <property type="entry name" value="P-loop_NTPase"/>
</dbReference>
<dbReference type="GO" id="GO:0004019">
    <property type="term" value="F:adenylosuccinate synthase activity"/>
    <property type="evidence" value="ECO:0007669"/>
    <property type="project" value="UniProtKB-UniRule"/>
</dbReference>
<dbReference type="SUPFAM" id="SSF52540">
    <property type="entry name" value="P-loop containing nucleoside triphosphate hydrolases"/>
    <property type="match status" value="1"/>
</dbReference>
<dbReference type="InterPro" id="IPR001114">
    <property type="entry name" value="Adenylosuccinate_synthetase"/>
</dbReference>
<evidence type="ECO:0000256" key="5">
    <source>
        <dbReference type="ARBA" id="ARBA00022755"/>
    </source>
</evidence>
<dbReference type="EMBL" id="CP001854">
    <property type="protein sequence ID" value="ADB54315.1"/>
    <property type="molecule type" value="Genomic_DNA"/>
</dbReference>
<keyword evidence="6 8" id="KW-0460">Magnesium</keyword>
<dbReference type="eggNOG" id="COG0104">
    <property type="taxonomic scope" value="Bacteria"/>
</dbReference>
<dbReference type="GO" id="GO:0005525">
    <property type="term" value="F:GTP binding"/>
    <property type="evidence" value="ECO:0007669"/>
    <property type="project" value="UniProtKB-UniRule"/>
</dbReference>
<dbReference type="NCBIfam" id="NF002223">
    <property type="entry name" value="PRK01117.1"/>
    <property type="match status" value="1"/>
</dbReference>
<dbReference type="InterPro" id="IPR033128">
    <property type="entry name" value="Adenylosuccin_syn_Lys_AS"/>
</dbReference>
<comment type="subunit">
    <text evidence="1 8">Homodimer.</text>
</comment>
<feature type="active site" evidence="9">
    <location>
        <position position="139"/>
    </location>
</feature>
<dbReference type="Proteomes" id="UP000008229">
    <property type="component" value="Chromosome"/>
</dbReference>
<dbReference type="FunFam" id="1.10.300.10:FF:000001">
    <property type="entry name" value="Adenylosuccinate synthetase"/>
    <property type="match status" value="1"/>
</dbReference>
<dbReference type="EC" id="6.3.4.4" evidence="8 10"/>
<dbReference type="Gene3D" id="3.40.440.10">
    <property type="entry name" value="Adenylosuccinate Synthetase, subunit A, domain 1"/>
    <property type="match status" value="1"/>
</dbReference>
<dbReference type="InterPro" id="IPR042109">
    <property type="entry name" value="Adenylosuccinate_synth_dom1"/>
</dbReference>
<feature type="active site" description="Proton donor" evidence="8">
    <location>
        <position position="41"/>
    </location>
</feature>
<evidence type="ECO:0000256" key="9">
    <source>
        <dbReference type="PROSITE-ProRule" id="PRU10134"/>
    </source>
</evidence>
<feature type="binding site" description="in other chain" evidence="8">
    <location>
        <position position="223"/>
    </location>
    <ligand>
        <name>IMP</name>
        <dbReference type="ChEBI" id="CHEBI:58053"/>
        <note>ligand shared between dimeric partners</note>
    </ligand>
</feature>
<comment type="pathway">
    <text evidence="8 10">Purine metabolism; AMP biosynthesis via de novo pathway; AMP from IMP: step 1/2.</text>
</comment>
<comment type="subcellular location">
    <subcellularLocation>
        <location evidence="8">Cytoplasm</location>
    </subcellularLocation>
</comment>
<keyword evidence="8" id="KW-0963">Cytoplasm</keyword>
<dbReference type="GO" id="GO:0000287">
    <property type="term" value="F:magnesium ion binding"/>
    <property type="evidence" value="ECO:0007669"/>
    <property type="project" value="UniProtKB-UniRule"/>
</dbReference>
<dbReference type="UniPathway" id="UPA00075">
    <property type="reaction ID" value="UER00335"/>
</dbReference>
<dbReference type="NCBIfam" id="TIGR00184">
    <property type="entry name" value="purA"/>
    <property type="match status" value="1"/>
</dbReference>
<evidence type="ECO:0000313" key="11">
    <source>
        <dbReference type="EMBL" id="ADB54315.1"/>
    </source>
</evidence>
<keyword evidence="3 8" id="KW-0479">Metal-binding</keyword>
<dbReference type="PROSITE" id="PS00513">
    <property type="entry name" value="ADENYLOSUCCIN_SYN_2"/>
    <property type="match status" value="1"/>
</dbReference>
<organism evidence="11 12">
    <name type="scientific">Conexibacter woesei (strain DSM 14684 / CCUG 47730 / CIP 108061 / JCM 11494 / NBRC 100937 / ID131577)</name>
    <dbReference type="NCBI Taxonomy" id="469383"/>
    <lineage>
        <taxon>Bacteria</taxon>
        <taxon>Bacillati</taxon>
        <taxon>Actinomycetota</taxon>
        <taxon>Thermoleophilia</taxon>
        <taxon>Solirubrobacterales</taxon>
        <taxon>Conexibacteraceae</taxon>
        <taxon>Conexibacter</taxon>
    </lineage>
</organism>
<protein>
    <recommendedName>
        <fullName evidence="8 10">Adenylosuccinate synthetase</fullName>
        <shortName evidence="8">AMPSase</shortName>
        <shortName evidence="8">AdSS</shortName>
        <ecNumber evidence="8 10">6.3.4.4</ecNumber>
    </recommendedName>
    <alternativeName>
        <fullName evidence="8">IMP--aspartate ligase</fullName>
    </alternativeName>
</protein>
<feature type="active site" description="Proton acceptor" evidence="8">
    <location>
        <position position="13"/>
    </location>
</feature>
<dbReference type="Pfam" id="PF00709">
    <property type="entry name" value="Adenylsucc_synt"/>
    <property type="match status" value="1"/>
</dbReference>
<keyword evidence="7 8" id="KW-0342">GTP-binding</keyword>
<evidence type="ECO:0000256" key="3">
    <source>
        <dbReference type="ARBA" id="ARBA00022723"/>
    </source>
</evidence>
<feature type="binding site" description="in other chain" evidence="8">
    <location>
        <position position="128"/>
    </location>
    <ligand>
        <name>IMP</name>
        <dbReference type="ChEBI" id="CHEBI:58053"/>
        <note>ligand shared between dimeric partners</note>
    </ligand>
</feature>
<feature type="binding site" evidence="8">
    <location>
        <position position="13"/>
    </location>
    <ligand>
        <name>Mg(2+)</name>
        <dbReference type="ChEBI" id="CHEBI:18420"/>
    </ligand>
</feature>
<dbReference type="PANTHER" id="PTHR11846">
    <property type="entry name" value="ADENYLOSUCCINATE SYNTHETASE"/>
    <property type="match status" value="1"/>
</dbReference>
<reference evidence="12" key="2">
    <citation type="submission" date="2010-01" db="EMBL/GenBank/DDBJ databases">
        <title>The complete genome of Conexibacter woesei DSM 14684.</title>
        <authorList>
            <consortium name="US DOE Joint Genome Institute (JGI-PGF)"/>
            <person name="Lucas S."/>
            <person name="Copeland A."/>
            <person name="Lapidus A."/>
            <person name="Glavina del Rio T."/>
            <person name="Dalin E."/>
            <person name="Tice H."/>
            <person name="Bruce D."/>
            <person name="Goodwin L."/>
            <person name="Pitluck S."/>
            <person name="Kyrpides N."/>
            <person name="Mavromatis K."/>
            <person name="Ivanova N."/>
            <person name="Mikhailova N."/>
            <person name="Chertkov O."/>
            <person name="Brettin T."/>
            <person name="Detter J.C."/>
            <person name="Han C."/>
            <person name="Larimer F."/>
            <person name="Land M."/>
            <person name="Hauser L."/>
            <person name="Markowitz V."/>
            <person name="Cheng J.-F."/>
            <person name="Hugenholtz P."/>
            <person name="Woyke T."/>
            <person name="Wu D."/>
            <person name="Pukall R."/>
            <person name="Steenblock K."/>
            <person name="Schneider S."/>
            <person name="Klenk H.-P."/>
            <person name="Eisen J.A."/>
        </authorList>
    </citation>
    <scope>NUCLEOTIDE SEQUENCE [LARGE SCALE GENOMIC DNA]</scope>
    <source>
        <strain evidence="12">DSM 14684 / CIP 108061 / JCM 11494 / NBRC 100937 / ID131577</strain>
    </source>
</reference>
<reference evidence="11 12" key="1">
    <citation type="journal article" date="2010" name="Stand. Genomic Sci.">
        <title>Complete genome sequence of Conexibacter woesei type strain (ID131577).</title>
        <authorList>
            <person name="Pukall R."/>
            <person name="Lapidus A."/>
            <person name="Glavina Del Rio T."/>
            <person name="Copeland A."/>
            <person name="Tice H."/>
            <person name="Cheng J.-F."/>
            <person name="Lucas S."/>
            <person name="Chen F."/>
            <person name="Nolan M."/>
            <person name="Bruce D."/>
            <person name="Goodwin L."/>
            <person name="Pitluck S."/>
            <person name="Mavromatis K."/>
            <person name="Ivanova N."/>
            <person name="Ovchinnikova G."/>
            <person name="Pati A."/>
            <person name="Chen A."/>
            <person name="Palaniappan K."/>
            <person name="Land M."/>
            <person name="Hauser L."/>
            <person name="Chang Y.-J."/>
            <person name="Jeffries C.D."/>
            <person name="Chain P."/>
            <person name="Meincke L."/>
            <person name="Sims D."/>
            <person name="Brettin T."/>
            <person name="Detter J.C."/>
            <person name="Rohde M."/>
            <person name="Goeker M."/>
            <person name="Bristow J."/>
            <person name="Eisen J.A."/>
            <person name="Markowitz V."/>
            <person name="Kyrpides N.C."/>
            <person name="Klenk H.-P."/>
            <person name="Hugenholtz P."/>
        </authorList>
    </citation>
    <scope>NUCLEOTIDE SEQUENCE [LARGE SCALE GENOMIC DNA]</scope>
    <source>
        <strain evidence="12">DSM 14684 / CIP 108061 / JCM 11494 / NBRC 100937 / ID131577</strain>
    </source>
</reference>
<feature type="binding site" description="in other chain" evidence="8">
    <location>
        <begin position="13"/>
        <end position="16"/>
    </location>
    <ligand>
        <name>IMP</name>
        <dbReference type="ChEBI" id="CHEBI:58053"/>
        <note>ligand shared between dimeric partners</note>
    </ligand>
</feature>
<dbReference type="InterPro" id="IPR042111">
    <property type="entry name" value="Adenylosuccinate_synth_dom3"/>
</dbReference>
<dbReference type="KEGG" id="cwo:Cwoe_5915"/>
<dbReference type="GO" id="GO:0046040">
    <property type="term" value="P:IMP metabolic process"/>
    <property type="evidence" value="ECO:0007669"/>
    <property type="project" value="TreeGrafter"/>
</dbReference>
<evidence type="ECO:0000256" key="6">
    <source>
        <dbReference type="ARBA" id="ARBA00022842"/>
    </source>
</evidence>
<keyword evidence="4 8" id="KW-0547">Nucleotide-binding</keyword>
<dbReference type="InterPro" id="IPR042110">
    <property type="entry name" value="Adenylosuccinate_synth_dom2"/>
</dbReference>
<comment type="catalytic activity">
    <reaction evidence="8 10">
        <text>IMP + L-aspartate + GTP = N(6)-(1,2-dicarboxyethyl)-AMP + GDP + phosphate + 2 H(+)</text>
        <dbReference type="Rhea" id="RHEA:15753"/>
        <dbReference type="ChEBI" id="CHEBI:15378"/>
        <dbReference type="ChEBI" id="CHEBI:29991"/>
        <dbReference type="ChEBI" id="CHEBI:37565"/>
        <dbReference type="ChEBI" id="CHEBI:43474"/>
        <dbReference type="ChEBI" id="CHEBI:57567"/>
        <dbReference type="ChEBI" id="CHEBI:58053"/>
        <dbReference type="ChEBI" id="CHEBI:58189"/>
        <dbReference type="EC" id="6.3.4.4"/>
    </reaction>
</comment>
<dbReference type="PANTHER" id="PTHR11846:SF0">
    <property type="entry name" value="ADENYLOSUCCINATE SYNTHETASE"/>
    <property type="match status" value="1"/>
</dbReference>
<feature type="binding site" description="in other chain" evidence="8">
    <location>
        <position position="238"/>
    </location>
    <ligand>
        <name>IMP</name>
        <dbReference type="ChEBI" id="CHEBI:58053"/>
        <note>ligand shared between dimeric partners</note>
    </ligand>
</feature>
<feature type="binding site" evidence="8">
    <location>
        <position position="304"/>
    </location>
    <ligand>
        <name>GTP</name>
        <dbReference type="ChEBI" id="CHEBI:37565"/>
    </ligand>
</feature>
<evidence type="ECO:0000256" key="4">
    <source>
        <dbReference type="ARBA" id="ARBA00022741"/>
    </source>
</evidence>
<sequence length="439" mass="47719">MSGIVIVGAQWGDEGKGKITDLLAERADAVIRFQGGNNAGHTIVRHGETWKLHLMPSGILYPGKTCVIGNGVVIDPKVLTDELDELRGRGVDTSGLRISANAHMIMPYHMMLDDAGEARLGKLKIGTTRRGIGPAYADKASRIGIRVQDLLDEKILKKKIVAALEPKRLALRPFARDPRLDLQAITEEYLAYGRRLSEYIADTTSLVWDKLDKGDMVIFEGAQGALLDIDHGTYPFVTSSNPIAASACIGSGAGPKDIDEIWGIAKAYSTRVGSGPFPTELHDALGDDLRRRGGEFGTTTGRSRRIGWLDLVALRYAARLNSLTALVVTKLDVLSGLDTIKVCTRYRGEDGAEFDTFPYHQTVLHHATGDYVELPGWSEDISEARSEEELPENARAYLRFMEEFIGVPIVLVSVGPGREQTMWTAAGRATAPGQAVPAG</sequence>
<comment type="function">
    <text evidence="8">Plays an important role in the de novo pathway of purine nucleotide biosynthesis. Catalyzes the first committed step in the biosynthesis of AMP from IMP.</text>
</comment>
<feature type="binding site" evidence="8">
    <location>
        <begin position="413"/>
        <end position="415"/>
    </location>
    <ligand>
        <name>GTP</name>
        <dbReference type="ChEBI" id="CHEBI:37565"/>
    </ligand>
</feature>
<evidence type="ECO:0000256" key="8">
    <source>
        <dbReference type="HAMAP-Rule" id="MF_00011"/>
    </source>
</evidence>
<dbReference type="AlphaFoldDB" id="D3F3U0"/>
<keyword evidence="2 8" id="KW-0436">Ligase</keyword>
<dbReference type="InterPro" id="IPR018220">
    <property type="entry name" value="Adenylosuccin_syn_GTP-bd"/>
</dbReference>
<evidence type="ECO:0000256" key="2">
    <source>
        <dbReference type="ARBA" id="ARBA00022598"/>
    </source>
</evidence>
<feature type="binding site" evidence="8">
    <location>
        <position position="142"/>
    </location>
    <ligand>
        <name>IMP</name>
        <dbReference type="ChEBI" id="CHEBI:58053"/>
        <note>ligand shared between dimeric partners</note>
    </ligand>
</feature>
<feature type="binding site" description="in other chain" evidence="8">
    <location>
        <position position="302"/>
    </location>
    <ligand>
        <name>IMP</name>
        <dbReference type="ChEBI" id="CHEBI:58053"/>
        <note>ligand shared between dimeric partners</note>
    </ligand>
</feature>
<accession>D3F3U0</accession>
<dbReference type="RefSeq" id="WP_012937366.1">
    <property type="nucleotide sequence ID" value="NC_013739.1"/>
</dbReference>
<name>D3F3U0_CONWI</name>
<feature type="binding site" evidence="8">
    <location>
        <begin position="40"/>
        <end position="42"/>
    </location>
    <ligand>
        <name>GTP</name>
        <dbReference type="ChEBI" id="CHEBI:37565"/>
    </ligand>
</feature>
<dbReference type="SMART" id="SM00788">
    <property type="entry name" value="Adenylsucc_synt"/>
    <property type="match status" value="1"/>
</dbReference>
<evidence type="ECO:0000256" key="7">
    <source>
        <dbReference type="ARBA" id="ARBA00023134"/>
    </source>
</evidence>
<gene>
    <name evidence="8" type="primary">purA</name>
    <name evidence="11" type="ordered locus">Cwoe_5915</name>
</gene>
<feature type="binding site" evidence="8">
    <location>
        <begin position="330"/>
        <end position="332"/>
    </location>
    <ligand>
        <name>GTP</name>
        <dbReference type="ChEBI" id="CHEBI:37565"/>
    </ligand>
</feature>
<feature type="binding site" evidence="8">
    <location>
        <position position="40"/>
    </location>
    <ligand>
        <name>Mg(2+)</name>
        <dbReference type="ChEBI" id="CHEBI:18420"/>
    </ligand>
</feature>
<dbReference type="GO" id="GO:0044208">
    <property type="term" value="P:'de novo' AMP biosynthetic process"/>
    <property type="evidence" value="ECO:0007669"/>
    <property type="project" value="UniProtKB-UniRule"/>
</dbReference>
<comment type="similarity">
    <text evidence="8 10">Belongs to the adenylosuccinate synthetase family.</text>
</comment>
<feature type="binding site" description="in other chain" evidence="8">
    <location>
        <begin position="38"/>
        <end position="41"/>
    </location>
    <ligand>
        <name>IMP</name>
        <dbReference type="ChEBI" id="CHEBI:58053"/>
        <note>ligand shared between dimeric partners</note>
    </ligand>
</feature>
<feature type="binding site" evidence="8">
    <location>
        <begin position="12"/>
        <end position="18"/>
    </location>
    <ligand>
        <name>GTP</name>
        <dbReference type="ChEBI" id="CHEBI:37565"/>
    </ligand>
</feature>
<feature type="binding site" evidence="8">
    <location>
        <begin position="298"/>
        <end position="304"/>
    </location>
    <ligand>
        <name>substrate</name>
    </ligand>
</feature>
<keyword evidence="12" id="KW-1185">Reference proteome</keyword>
<comment type="cofactor">
    <cofactor evidence="8">
        <name>Mg(2+)</name>
        <dbReference type="ChEBI" id="CHEBI:18420"/>
    </cofactor>
    <text evidence="8">Binds 1 Mg(2+) ion per subunit.</text>
</comment>
<dbReference type="OrthoDB" id="9807553at2"/>
<evidence type="ECO:0000256" key="10">
    <source>
        <dbReference type="RuleBase" id="RU000520"/>
    </source>
</evidence>
<dbReference type="CDD" id="cd03108">
    <property type="entry name" value="AdSS"/>
    <property type="match status" value="1"/>
</dbReference>
<keyword evidence="5 8" id="KW-0658">Purine biosynthesis</keyword>